<feature type="region of interest" description="Disordered" evidence="2">
    <location>
        <begin position="114"/>
        <end position="145"/>
    </location>
</feature>
<reference evidence="3 4" key="1">
    <citation type="journal article" date="2007" name="Proc. Natl. Acad. Sci. U.S.A.">
        <title>The tiny eukaryote Ostreococcus provides genomic insights into the paradox of plankton speciation.</title>
        <authorList>
            <person name="Palenik B."/>
            <person name="Grimwood J."/>
            <person name="Aerts A."/>
            <person name="Rouze P."/>
            <person name="Salamov A."/>
            <person name="Putnam N."/>
            <person name="Dupont C."/>
            <person name="Jorgensen R."/>
            <person name="Derelle E."/>
            <person name="Rombauts S."/>
            <person name="Zhou K."/>
            <person name="Otillar R."/>
            <person name="Merchant S.S."/>
            <person name="Podell S."/>
            <person name="Gaasterland T."/>
            <person name="Napoli C."/>
            <person name="Gendler K."/>
            <person name="Manuell A."/>
            <person name="Tai V."/>
            <person name="Vallon O."/>
            <person name="Piganeau G."/>
            <person name="Jancek S."/>
            <person name="Heijde M."/>
            <person name="Jabbari K."/>
            <person name="Bowler C."/>
            <person name="Lohr M."/>
            <person name="Robbens S."/>
            <person name="Werner G."/>
            <person name="Dubchak I."/>
            <person name="Pazour G.J."/>
            <person name="Ren Q."/>
            <person name="Paulsen I."/>
            <person name="Delwiche C."/>
            <person name="Schmutz J."/>
            <person name="Rokhsar D."/>
            <person name="Van de Peer Y."/>
            <person name="Moreau H."/>
            <person name="Grigoriev I.V."/>
        </authorList>
    </citation>
    <scope>NUCLEOTIDE SEQUENCE [LARGE SCALE GENOMIC DNA]</scope>
    <source>
        <strain evidence="3 4">CCE9901</strain>
    </source>
</reference>
<gene>
    <name evidence="3" type="ORF">OSTLU_25043</name>
</gene>
<protein>
    <submittedName>
        <fullName evidence="3">Uncharacterized protein</fullName>
    </submittedName>
</protein>
<keyword evidence="1" id="KW-0175">Coiled coil</keyword>
<feature type="compositionally biased region" description="Low complexity" evidence="2">
    <location>
        <begin position="318"/>
        <end position="333"/>
    </location>
</feature>
<feature type="compositionally biased region" description="Low complexity" evidence="2">
    <location>
        <begin position="79"/>
        <end position="88"/>
    </location>
</feature>
<accession>A4S2M9</accession>
<feature type="region of interest" description="Disordered" evidence="2">
    <location>
        <begin position="318"/>
        <end position="369"/>
    </location>
</feature>
<evidence type="ECO:0000313" key="4">
    <source>
        <dbReference type="Proteomes" id="UP000001568"/>
    </source>
</evidence>
<evidence type="ECO:0000313" key="3">
    <source>
        <dbReference type="EMBL" id="ABO98071.1"/>
    </source>
</evidence>
<evidence type="ECO:0000256" key="2">
    <source>
        <dbReference type="SAM" id="MobiDB-lite"/>
    </source>
</evidence>
<dbReference type="Proteomes" id="UP000001568">
    <property type="component" value="Chromosome 9"/>
</dbReference>
<feature type="region of interest" description="Disordered" evidence="2">
    <location>
        <begin position="71"/>
        <end position="93"/>
    </location>
</feature>
<name>A4S2M9_OSTLU</name>
<dbReference type="OMA" id="KVECETQ"/>
<sequence>MRATRSVDSNDFCEFKSHRDSSRRVASRLSRVARVSASRASDMSVEDLRARFGLPRGASSAALERALRQMRDGDDDRATTTATTNARASDGETTALRRECETLRRENRALRHARVRATVRATASTTRRAREETRADASTATRDDGDDARALERIAALEARLKTAREEMRALEDREKELRGALGKAEAIADAEAEEKLALRKRLTETLGERAALKVECETQRETIESMRANERRLRDDALELEKRLARAASTRETCRKTARALEASERESAERGERLALVEAECVMLAEMVREMNKLSGVDPREFMAVAERALLGADVAPVAPSSERSPSPAASDDGYATPDEDDFPSPPISGIVQRGTPDSAGSTAFNF</sequence>
<dbReference type="HOGENOM" id="CLU_750975_0_0_1"/>
<proteinExistence type="predicted"/>
<dbReference type="KEGG" id="olu:OSTLU_25043"/>
<feature type="coiled-coil region" evidence="1">
    <location>
        <begin position="147"/>
        <end position="251"/>
    </location>
</feature>
<keyword evidence="4" id="KW-1185">Reference proteome</keyword>
<feature type="compositionally biased region" description="Basic and acidic residues" evidence="2">
    <location>
        <begin position="128"/>
        <end position="145"/>
    </location>
</feature>
<dbReference type="RefSeq" id="XP_001419778.1">
    <property type="nucleotide sequence ID" value="XM_001419741.1"/>
</dbReference>
<dbReference type="Gramene" id="ABO98071">
    <property type="protein sequence ID" value="ABO98071"/>
    <property type="gene ID" value="OSTLU_25043"/>
</dbReference>
<organism evidence="3 4">
    <name type="scientific">Ostreococcus lucimarinus (strain CCE9901)</name>
    <dbReference type="NCBI Taxonomy" id="436017"/>
    <lineage>
        <taxon>Eukaryota</taxon>
        <taxon>Viridiplantae</taxon>
        <taxon>Chlorophyta</taxon>
        <taxon>Mamiellophyceae</taxon>
        <taxon>Mamiellales</taxon>
        <taxon>Bathycoccaceae</taxon>
        <taxon>Ostreococcus</taxon>
    </lineage>
</organism>
<dbReference type="GeneID" id="5003559"/>
<evidence type="ECO:0000256" key="1">
    <source>
        <dbReference type="SAM" id="Coils"/>
    </source>
</evidence>
<dbReference type="EMBL" id="CP000589">
    <property type="protein sequence ID" value="ABO98071.1"/>
    <property type="molecule type" value="Genomic_DNA"/>
</dbReference>
<dbReference type="AlphaFoldDB" id="A4S2M9"/>